<keyword evidence="3" id="KW-0808">Transferase</keyword>
<accession>A0ABD5RTX8</accession>
<dbReference type="InterPro" id="IPR015422">
    <property type="entry name" value="PyrdxlP-dep_Trfase_small"/>
</dbReference>
<evidence type="ECO:0000313" key="3">
    <source>
        <dbReference type="EMBL" id="MFC5973873.1"/>
    </source>
</evidence>
<sequence>MTDQDESHDARAGVAFTDIYVDDDIVDRVSDTLRSTRYVKGERVERFEAAFADRCGTDHAVGVNSGTAALLLSMQSAGIGPGDEVFVPGHTFFASVSPVLHLGATPVFVDVDPRTCTMDPDDLAAKAERAENPTAVVPVHLYGQLADLDAILDVADDHDLTVVEDACQAHFATRDGHTAGASGDAGAFSFYPSKNMTVGGDGGMLVTDDADLATRARRLRDHGRDEEGVHREVGLNYRMSEVSAAVGREQLDRVQEWNDARAAAAARYDGLLAAVDGVETPTVADGAQHVYHLYVVQVPAADRDPLRDYLAARDIETGVHYETPAHQHPAVAERVGDVSLPRTEALCDRIVSLPMHPRIAPEDVETVCAAVASYFEGKQGGVAESEPDDPADSGTTESDPEEPTDTSPARTDGGREESQ</sequence>
<name>A0ABD5RTX8_9EURY</name>
<evidence type="ECO:0000256" key="1">
    <source>
        <dbReference type="RuleBase" id="RU004508"/>
    </source>
</evidence>
<gene>
    <name evidence="3" type="ORF">ACFPYI_21325</name>
</gene>
<dbReference type="GO" id="GO:0008483">
    <property type="term" value="F:transaminase activity"/>
    <property type="evidence" value="ECO:0007669"/>
    <property type="project" value="UniProtKB-KW"/>
</dbReference>
<keyword evidence="4" id="KW-1185">Reference proteome</keyword>
<dbReference type="Proteomes" id="UP001596099">
    <property type="component" value="Unassembled WGS sequence"/>
</dbReference>
<organism evidence="3 4">
    <name type="scientific">Halomarina salina</name>
    <dbReference type="NCBI Taxonomy" id="1872699"/>
    <lineage>
        <taxon>Archaea</taxon>
        <taxon>Methanobacteriati</taxon>
        <taxon>Methanobacteriota</taxon>
        <taxon>Stenosarchaea group</taxon>
        <taxon>Halobacteria</taxon>
        <taxon>Halobacteriales</taxon>
        <taxon>Natronomonadaceae</taxon>
        <taxon>Halomarina</taxon>
    </lineage>
</organism>
<reference evidence="3 4" key="1">
    <citation type="journal article" date="2019" name="Int. J. Syst. Evol. Microbiol.">
        <title>The Global Catalogue of Microorganisms (GCM) 10K type strain sequencing project: providing services to taxonomists for standard genome sequencing and annotation.</title>
        <authorList>
            <consortium name="The Broad Institute Genomics Platform"/>
            <consortium name="The Broad Institute Genome Sequencing Center for Infectious Disease"/>
            <person name="Wu L."/>
            <person name="Ma J."/>
        </authorList>
    </citation>
    <scope>NUCLEOTIDE SEQUENCE [LARGE SCALE GENOMIC DNA]</scope>
    <source>
        <strain evidence="3 4">CGMCC 1.12543</strain>
    </source>
</reference>
<evidence type="ECO:0000313" key="4">
    <source>
        <dbReference type="Proteomes" id="UP001596099"/>
    </source>
</evidence>
<comment type="similarity">
    <text evidence="1">Belongs to the DegT/DnrJ/EryC1 family.</text>
</comment>
<evidence type="ECO:0000256" key="2">
    <source>
        <dbReference type="SAM" id="MobiDB-lite"/>
    </source>
</evidence>
<dbReference type="InterPro" id="IPR015424">
    <property type="entry name" value="PyrdxlP-dep_Trfase"/>
</dbReference>
<keyword evidence="3" id="KW-0032">Aminotransferase</keyword>
<comment type="caution">
    <text evidence="3">The sequence shown here is derived from an EMBL/GenBank/DDBJ whole genome shotgun (WGS) entry which is preliminary data.</text>
</comment>
<dbReference type="Gene3D" id="3.90.1150.10">
    <property type="entry name" value="Aspartate Aminotransferase, domain 1"/>
    <property type="match status" value="1"/>
</dbReference>
<dbReference type="PIRSF" id="PIRSF000390">
    <property type="entry name" value="PLP_StrS"/>
    <property type="match status" value="1"/>
</dbReference>
<dbReference type="PANTHER" id="PTHR30244">
    <property type="entry name" value="TRANSAMINASE"/>
    <property type="match status" value="1"/>
</dbReference>
<dbReference type="InterPro" id="IPR000653">
    <property type="entry name" value="DegT/StrS_aminotransferase"/>
</dbReference>
<dbReference type="RefSeq" id="WP_247421760.1">
    <property type="nucleotide sequence ID" value="NZ_JALLGW010000006.1"/>
</dbReference>
<dbReference type="SUPFAM" id="SSF53383">
    <property type="entry name" value="PLP-dependent transferases"/>
    <property type="match status" value="1"/>
</dbReference>
<proteinExistence type="inferred from homology"/>
<dbReference type="Gene3D" id="3.40.640.10">
    <property type="entry name" value="Type I PLP-dependent aspartate aminotransferase-like (Major domain)"/>
    <property type="match status" value="1"/>
</dbReference>
<dbReference type="EMBL" id="JBHSQH010000008">
    <property type="protein sequence ID" value="MFC5973873.1"/>
    <property type="molecule type" value="Genomic_DNA"/>
</dbReference>
<protein>
    <submittedName>
        <fullName evidence="3">DegT/DnrJ/EryC1/StrS family aminotransferase</fullName>
    </submittedName>
</protein>
<dbReference type="AlphaFoldDB" id="A0ABD5RTX8"/>
<dbReference type="Pfam" id="PF01041">
    <property type="entry name" value="DegT_DnrJ_EryC1"/>
    <property type="match status" value="1"/>
</dbReference>
<feature type="region of interest" description="Disordered" evidence="2">
    <location>
        <begin position="376"/>
        <end position="419"/>
    </location>
</feature>
<dbReference type="PANTHER" id="PTHR30244:SF34">
    <property type="entry name" value="DTDP-4-AMINO-4,6-DIDEOXYGALACTOSE TRANSAMINASE"/>
    <property type="match status" value="1"/>
</dbReference>
<dbReference type="CDD" id="cd00616">
    <property type="entry name" value="AHBA_syn"/>
    <property type="match status" value="1"/>
</dbReference>
<dbReference type="InterPro" id="IPR015421">
    <property type="entry name" value="PyrdxlP-dep_Trfase_major"/>
</dbReference>
<keyword evidence="1" id="KW-0663">Pyridoxal phosphate</keyword>